<feature type="transmembrane region" description="Helical" evidence="1">
    <location>
        <begin position="115"/>
        <end position="135"/>
    </location>
</feature>
<dbReference type="EMBL" id="CP014672">
    <property type="protein sequence ID" value="ANW98119.1"/>
    <property type="molecule type" value="Genomic_DNA"/>
</dbReference>
<feature type="transmembrane region" description="Helical" evidence="1">
    <location>
        <begin position="35"/>
        <end position="52"/>
    </location>
</feature>
<dbReference type="RefSeq" id="WP_065821294.1">
    <property type="nucleotide sequence ID" value="NZ_CP014672.1"/>
</dbReference>
<accession>A0A1B1YBL5</accession>
<dbReference type="OrthoDB" id="2339365at2"/>
<sequence>MKDKILSPLSMFVAGLLLGVVSRLLDIYTQSLGDMFSQLSVWILIGTVISIYSKTEKKAMVNVFLLSIGMLITYYIVVYLTHGWYDRWGIIGWTVFACLTPFMAFFAWMAKEEGIFPKIISIGIVICSVLSSILLFDGPRLYDFVINALLVYFLFFSKVDR</sequence>
<organism evidence="2 3">
    <name type="scientific">Thermoclostridium stercorarium subsp. thermolacticum DSM 2910</name>
    <dbReference type="NCBI Taxonomy" id="1121336"/>
    <lineage>
        <taxon>Bacteria</taxon>
        <taxon>Bacillati</taxon>
        <taxon>Bacillota</taxon>
        <taxon>Clostridia</taxon>
        <taxon>Eubacteriales</taxon>
        <taxon>Oscillospiraceae</taxon>
        <taxon>Thermoclostridium</taxon>
    </lineage>
</organism>
<evidence type="ECO:0000313" key="3">
    <source>
        <dbReference type="Proteomes" id="UP000092971"/>
    </source>
</evidence>
<keyword evidence="1" id="KW-0472">Membrane</keyword>
<evidence type="ECO:0008006" key="4">
    <source>
        <dbReference type="Google" id="ProtNLM"/>
    </source>
</evidence>
<keyword evidence="1" id="KW-0812">Transmembrane</keyword>
<protein>
    <recommendedName>
        <fullName evidence="4">Permease</fullName>
    </recommendedName>
</protein>
<dbReference type="Pfam" id="PF20128">
    <property type="entry name" value="DUF6518"/>
    <property type="match status" value="1"/>
</dbReference>
<reference evidence="2 3" key="1">
    <citation type="submission" date="2016-02" db="EMBL/GenBank/DDBJ databases">
        <title>Comparison of Clostridium stercorarium subspecies using comparative genomics and transcriptomics.</title>
        <authorList>
            <person name="Schellenberg J."/>
            <person name="Thallinger G."/>
            <person name="Levin D.B."/>
            <person name="Zhang X."/>
            <person name="Alvare G."/>
            <person name="Fristensky B."/>
            <person name="Sparling R."/>
        </authorList>
    </citation>
    <scope>NUCLEOTIDE SEQUENCE [LARGE SCALE GENOMIC DNA]</scope>
    <source>
        <strain evidence="2 3">DSM 2910</strain>
    </source>
</reference>
<feature type="transmembrane region" description="Helical" evidence="1">
    <location>
        <begin position="141"/>
        <end position="159"/>
    </location>
</feature>
<feature type="transmembrane region" description="Helical" evidence="1">
    <location>
        <begin position="90"/>
        <end position="108"/>
    </location>
</feature>
<feature type="transmembrane region" description="Helical" evidence="1">
    <location>
        <begin position="59"/>
        <end position="78"/>
    </location>
</feature>
<gene>
    <name evidence="2" type="ORF">CSTERTH_03210</name>
</gene>
<dbReference type="AlphaFoldDB" id="A0A1B1YBL5"/>
<name>A0A1B1YBL5_THEST</name>
<dbReference type="InterPro" id="IPR045393">
    <property type="entry name" value="DUF6518"/>
</dbReference>
<proteinExistence type="predicted"/>
<evidence type="ECO:0000256" key="1">
    <source>
        <dbReference type="SAM" id="Phobius"/>
    </source>
</evidence>
<dbReference type="Proteomes" id="UP000092971">
    <property type="component" value="Chromosome"/>
</dbReference>
<keyword evidence="1" id="KW-1133">Transmembrane helix</keyword>
<evidence type="ECO:0000313" key="2">
    <source>
        <dbReference type="EMBL" id="ANW98119.1"/>
    </source>
</evidence>